<comment type="similarity">
    <text evidence="2">Belongs to the PI3/PI4-kinase family. ATM subfamily.</text>
</comment>
<evidence type="ECO:0000256" key="13">
    <source>
        <dbReference type="ARBA" id="ARBA00023204"/>
    </source>
</evidence>
<dbReference type="FunCoup" id="B2AT71">
    <property type="interactions" value="1110"/>
</dbReference>
<name>B2AT71_PODAN</name>
<dbReference type="STRING" id="515849.B2AT71"/>
<dbReference type="InterPro" id="IPR014009">
    <property type="entry name" value="PIK_FAT"/>
</dbReference>
<evidence type="ECO:0000259" key="22">
    <source>
        <dbReference type="PROSITE" id="PS51189"/>
    </source>
</evidence>
<dbReference type="eggNOG" id="KOG0890">
    <property type="taxonomic scope" value="Eukaryota"/>
</dbReference>
<dbReference type="EMBL" id="CU633899">
    <property type="protein sequence ID" value="CAP67594.1"/>
    <property type="molecule type" value="Genomic_DNA"/>
</dbReference>
<dbReference type="InterPro" id="IPR012993">
    <property type="entry name" value="UME"/>
</dbReference>
<keyword evidence="10" id="KW-0418">Kinase</keyword>
<evidence type="ECO:0000256" key="15">
    <source>
        <dbReference type="ARBA" id="ARBA00023254"/>
    </source>
</evidence>
<keyword evidence="15" id="KW-0469">Meiosis</keyword>
<gene>
    <name evidence="24" type="ORF">PODANS_1_14870</name>
</gene>
<evidence type="ECO:0000256" key="8">
    <source>
        <dbReference type="ARBA" id="ARBA00022741"/>
    </source>
</evidence>
<evidence type="ECO:0000256" key="1">
    <source>
        <dbReference type="ARBA" id="ARBA00004123"/>
    </source>
</evidence>
<keyword evidence="8" id="KW-0547">Nucleotide-binding</keyword>
<evidence type="ECO:0000256" key="9">
    <source>
        <dbReference type="ARBA" id="ARBA00022763"/>
    </source>
</evidence>
<dbReference type="Gene3D" id="3.30.1010.10">
    <property type="entry name" value="Phosphatidylinositol 3-kinase Catalytic Subunit, Chain A, domain 4"/>
    <property type="match status" value="1"/>
</dbReference>
<evidence type="ECO:0000256" key="17">
    <source>
        <dbReference type="ARBA" id="ARBA00029679"/>
    </source>
</evidence>
<dbReference type="EMBL" id="FO904936">
    <property type="protein sequence ID" value="CDP23855.1"/>
    <property type="molecule type" value="Genomic_DNA"/>
</dbReference>
<evidence type="ECO:0000256" key="3">
    <source>
        <dbReference type="ARBA" id="ARBA00011370"/>
    </source>
</evidence>
<evidence type="ECO:0000313" key="25">
    <source>
        <dbReference type="EMBL" id="CDP23855.1"/>
    </source>
</evidence>
<evidence type="ECO:0000313" key="24">
    <source>
        <dbReference type="EMBL" id="CAP67594.1"/>
    </source>
</evidence>
<dbReference type="Pfam" id="PF08064">
    <property type="entry name" value="UME"/>
    <property type="match status" value="1"/>
</dbReference>
<dbReference type="KEGG" id="pan:PODANSg3956"/>
<keyword evidence="14" id="KW-0539">Nucleus</keyword>
<dbReference type="InterPro" id="IPR003152">
    <property type="entry name" value="FATC_dom"/>
</dbReference>
<dbReference type="GO" id="GO:0005694">
    <property type="term" value="C:chromosome"/>
    <property type="evidence" value="ECO:0007669"/>
    <property type="project" value="TreeGrafter"/>
</dbReference>
<feature type="domain" description="FATC" evidence="23">
    <location>
        <begin position="2446"/>
        <end position="2478"/>
    </location>
</feature>
<keyword evidence="13" id="KW-0234">DNA repair</keyword>
<proteinExistence type="inferred from homology"/>
<reference evidence="24" key="2">
    <citation type="submission" date="2008-07" db="EMBL/GenBank/DDBJ databases">
        <authorList>
            <person name="Genoscope - CEA"/>
        </authorList>
    </citation>
    <scope>NUCLEOTIDE SEQUENCE</scope>
    <source>
        <strain evidence="24">S mat+</strain>
    </source>
</reference>
<dbReference type="PANTHER" id="PTHR11139">
    <property type="entry name" value="ATAXIA TELANGIECTASIA MUTATED ATM -RELATED"/>
    <property type="match status" value="1"/>
</dbReference>
<dbReference type="Proteomes" id="UP000001197">
    <property type="component" value="Chromosome 1"/>
</dbReference>
<dbReference type="SUPFAM" id="SSF56112">
    <property type="entry name" value="Protein kinase-like (PK-like)"/>
    <property type="match status" value="1"/>
</dbReference>
<protein>
    <recommendedName>
        <fullName evidence="5">Serine/threonine-protein kinase MEC1</fullName>
        <ecNumber evidence="4">2.7.11.1</ecNumber>
    </recommendedName>
    <alternativeName>
        <fullName evidence="19">ATR homolog</fullName>
    </alternativeName>
    <alternativeName>
        <fullName evidence="18">DNA-damage checkpoint kinase MEC1</fullName>
    </alternativeName>
    <alternativeName>
        <fullName evidence="17">Mitosis entry checkpoint protein 1</fullName>
    </alternativeName>
</protein>
<keyword evidence="6" id="KW-0723">Serine/threonine-protein kinase</keyword>
<evidence type="ECO:0000256" key="20">
    <source>
        <dbReference type="SAM" id="MobiDB-lite"/>
    </source>
</evidence>
<dbReference type="FunFam" id="1.10.1070.11:FF:000031">
    <property type="entry name" value="Phosphatidyl inositol 3-kinase"/>
    <property type="match status" value="1"/>
</dbReference>
<dbReference type="FunFam" id="3.30.1010.10:FF:000017">
    <property type="entry name" value="Inositol kinase kinase (UvsB)"/>
    <property type="match status" value="1"/>
</dbReference>
<reference evidence="24 26" key="1">
    <citation type="journal article" date="2008" name="Genome Biol.">
        <title>The genome sequence of the model ascomycete fungus Podospora anserina.</title>
        <authorList>
            <person name="Espagne E."/>
            <person name="Lespinet O."/>
            <person name="Malagnac F."/>
            <person name="Da Silva C."/>
            <person name="Jaillon O."/>
            <person name="Porcel B.M."/>
            <person name="Couloux A."/>
            <person name="Aury J.-M."/>
            <person name="Segurens B."/>
            <person name="Poulain J."/>
            <person name="Anthouard V."/>
            <person name="Grossetete S."/>
            <person name="Khalili H."/>
            <person name="Coppin E."/>
            <person name="Dequard-Chablat M."/>
            <person name="Picard M."/>
            <person name="Contamine V."/>
            <person name="Arnaise S."/>
            <person name="Bourdais A."/>
            <person name="Berteaux-Lecellier V."/>
            <person name="Gautheret D."/>
            <person name="de Vries R.P."/>
            <person name="Battaglia E."/>
            <person name="Coutinho P.M."/>
            <person name="Danchin E.G.J."/>
            <person name="Henrissat B."/>
            <person name="El Khoury R."/>
            <person name="Sainsard-Chanet A."/>
            <person name="Boivin A."/>
            <person name="Pinan-Lucarre B."/>
            <person name="Sellem C.H."/>
            <person name="Debuchy R."/>
            <person name="Wincker P."/>
            <person name="Weissenbach J."/>
            <person name="Silar P."/>
        </authorList>
    </citation>
    <scope>NUCLEOTIDE SEQUENCE [LARGE SCALE GENOMIC DNA]</scope>
    <source>
        <strain evidence="26">S / ATCC MYA-4624 / DSM 980 / FGSC 10383</strain>
        <strain evidence="24">S mat+</strain>
    </source>
</reference>
<evidence type="ECO:0000256" key="12">
    <source>
        <dbReference type="ARBA" id="ARBA00022853"/>
    </source>
</evidence>
<sequence>MTPDSRSRTARSTQHGFSNNTLPHGAPPPSTLAAQIVENISSTSRNSHLSDASTEELKHLQSLVENYNAKSEDIKTPAEQVEYNHLLVYMIGSVSLKVLYWDDPFSTQEKLHEGAIAAFGFLRTTLTETPSVLKCATDGTKYLNMGEEPLWLWIFPRLLKILAHRRARAITGQVEALFDYILELVEDNVGIWDLGLPLMQYFRATLDSILDIFDPNSSTTRTSPLQIELPPSAFLKSVSETPILNCTFPLQGEENAIHFATSLLSIIQRAIIPGPEANISVLYGNHTIWVLDLFQPLSLLVATLPVPSETRVSKIVQMSLELAVAYNELGATDAIFKHKANATLALVCNNVIKNPQQLLTQDDEGVDARRVMCLAFVHLAKAAIAHAPTSSLISCGLFGISKVLTMENAVIGADTDFSLLAQATVNPAFKGFTAEIQAGNFVDAALKQQVEKLLAKNNPPQASSQPPPKRRKTDSSSVASGVLGDIHGRLCQLLETDPEMDLGDILNHLADAYPQLSEADQCWLIELISRLFCAADNTLTVHKHSTPSTLKFRCLYCSGTSNMTPVSGYDADIKNLALSSFSKLILLQEFVESRRPRIFAMIALRRIARHVPNGKFWDNGKSAPGKWCLQSLSSSVRELRIAAGRALPIFLTNFSATEVDNSVIKRNTARTIGLLKSISDQNVISLQETCIMAWGQVGRVVADTELNLVLVKLVEYLGHHNMMVSTVAFNEIMNLAESHDVTIASLFRPFWPSLAFSVVKDLVSRPQTTQLVAELLQISIHNLLKMLQKHALPWLVLGKKREVIQKIAEARGEKDCWQPCVDAENLPSILALLLVQDVPNVESYAMELLQHTSAHLNKSPLVDLLRTGPMMIALELFKYAAAANDDRKPQVRTALVTMANLITGTPKDKKMSKTDVIGRFLQPYALGVATRLVENINDSHNVHPPPQERKLCIRAMEVMIRVCSSYASIARTQVSKSKRQLARLSLIYRQISACLVTALAHDELRSAAFSCWASMLTCMEDTDLEALLEATFYLIRFYYSSCDEETKQFLKSLLQDLLSKNRQIIMEYSIKLPSLGEIDELRDISEEVEGLRPRLTIKETFAVFSQRLAHENPGVVEYALTELVPYLEKHQEYLQTSAISERPDAILTTLTRSILDCSVKYNGWQPSITRSCAEALGLIGCLDSNRLETTREQQHIVVIHNFEDASETTDFVAFVLENVLVKAFQSTTDTKFQGYLSYAMQVLLERTDFKVAFQMAGEGESEPVYRRWLAFAESTRETLIPLLSSSFLLAPLPKQSTEYPIFKPGKKSYSAWLKAIVFDLLRCTQNAFSEMIFEPLCRLIKVKDLTVTEFLLPFVVMHVILGQPDSSVFSPTIKAELLAILKYHPPSTASYVEKEQTKLYYQAVFRIIDYFKRWLQIRKLKATTPRAQKQVAWVEDVLDSLDPKLLSQRAVDCGEYARALYFLEPHLENLDKKKPQEVREVDEDYRLRDTLQNIYTQIDDPDGLEGVSAHLGTVTLDQQALNHRKAGRWTAAQTWYEIRLAESPEDTDIQVDLLTCLKESGQHDVLLNYVEGMKRSPATVNRIAPFAVEASWATGRWETLEKYLGLYNAGDVSEVFDLGVGQALLSLKKRDMGGFKEHIQILRDKVAGSMTYSATSSLRACHEAMLRCHVLSDLEMIASNKALEGDNQAVLATLDRRLQVLGAYVGDKQYLLGVRRAAMELMRYVSPWSPDAGAWVTDFCRPKYGNEDISALWLLSGKLARKAGSMHQSFNAVLHAQQLGDASAIIENARLLYKDGHHRKAIQILEMAIKENSFVDKAVGPVPPSSARSQESHRNMLTATAQLLLAKWLDSTGQTHAGALRAQYQQAAKTHSRWEKGHYYLGRHYKKLLESEKGLDPEQQSDEYITGETAKLVIENYLRSLNFGSKYISQTFPRILTLFLELGSQVNKTPDGKVTFSRELYQRRRDILTELCAKFHKQLETMPAYICYTSLPQITARIGHPSPDVFKVLEDMIVRVVNAYPRQALWNVFPFMANPSRQPNDRQRRAIKILNTIKTSSPDIKAFLRAGEKLAEQLLVACNNGHFQSNRTTTASITRDLFFNHKCTPCPLVVPVETSLTATLPTLTDNVRRHKPFSRDAVTIEAFLDHVLVLGSLAKPRKLTARGSDGKLYGLLIKPKDDLRTDQRLMEFNSLINRSLKRDVESSRRQLYIRTYAVTPLNEECGIIEWVDGLKTLREILLSIYRGRNISPNYTQLAQLMKQACAGDNNTHIYTETIIGMFPPVLGEWFVSQFPNPSSWFAARLKYTRSCAVMSMVGTILGLGDRHGENVLLEEGNGGVFHVDFNCLFDKGRTFTQPECVPFRLTHNMQYAMGVYRYEGPFRHCSELTLRILRQQEETLMSILEAFIYDPTLDLQRGSKRTKEVVKLNPTSVVASIKRKVEGLLPEESIPLGVEGQVDMLIKEATNPRNLAAMYIGWCPFL</sequence>
<evidence type="ECO:0000256" key="18">
    <source>
        <dbReference type="ARBA" id="ARBA00030459"/>
    </source>
</evidence>
<dbReference type="Gene3D" id="1.10.1070.11">
    <property type="entry name" value="Phosphatidylinositol 3-/4-kinase, catalytic domain"/>
    <property type="match status" value="1"/>
</dbReference>
<evidence type="ECO:0000256" key="6">
    <source>
        <dbReference type="ARBA" id="ARBA00022527"/>
    </source>
</evidence>
<feature type="domain" description="PI3K/PI4K catalytic" evidence="21">
    <location>
        <begin position="2143"/>
        <end position="2462"/>
    </location>
</feature>
<comment type="subcellular location">
    <subcellularLocation>
        <location evidence="1">Nucleus</location>
    </subcellularLocation>
</comment>
<keyword evidence="26" id="KW-1185">Reference proteome</keyword>
<dbReference type="PROSITE" id="PS50290">
    <property type="entry name" value="PI3_4_KINASE_3"/>
    <property type="match status" value="1"/>
</dbReference>
<organism evidence="24">
    <name type="scientific">Podospora anserina (strain S / ATCC MYA-4624 / DSM 980 / FGSC 10383)</name>
    <name type="common">Pleurage anserina</name>
    <dbReference type="NCBI Taxonomy" id="515849"/>
    <lineage>
        <taxon>Eukaryota</taxon>
        <taxon>Fungi</taxon>
        <taxon>Dikarya</taxon>
        <taxon>Ascomycota</taxon>
        <taxon>Pezizomycotina</taxon>
        <taxon>Sordariomycetes</taxon>
        <taxon>Sordariomycetidae</taxon>
        <taxon>Sordariales</taxon>
        <taxon>Podosporaceae</taxon>
        <taxon>Podospora</taxon>
        <taxon>Podospora anserina</taxon>
    </lineage>
</organism>
<keyword evidence="7" id="KW-0808">Transferase</keyword>
<dbReference type="InterPro" id="IPR056802">
    <property type="entry name" value="ATR-like_M-HEAT"/>
</dbReference>
<evidence type="ECO:0000256" key="16">
    <source>
        <dbReference type="ARBA" id="ARBA00025079"/>
    </source>
</evidence>
<feature type="region of interest" description="Disordered" evidence="20">
    <location>
        <begin position="1"/>
        <end position="29"/>
    </location>
</feature>
<evidence type="ECO:0000256" key="5">
    <source>
        <dbReference type="ARBA" id="ARBA00021345"/>
    </source>
</evidence>
<evidence type="ECO:0000256" key="19">
    <source>
        <dbReference type="ARBA" id="ARBA00033001"/>
    </source>
</evidence>
<dbReference type="Pfam" id="PF00454">
    <property type="entry name" value="PI3_PI4_kinase"/>
    <property type="match status" value="1"/>
</dbReference>
<keyword evidence="12" id="KW-0156">Chromatin regulator</keyword>
<dbReference type="Pfam" id="PF02260">
    <property type="entry name" value="FATC"/>
    <property type="match status" value="1"/>
</dbReference>
<dbReference type="InterPro" id="IPR003151">
    <property type="entry name" value="PIK-rel_kinase_FAT"/>
</dbReference>
<dbReference type="GO" id="GO:0005524">
    <property type="term" value="F:ATP binding"/>
    <property type="evidence" value="ECO:0007669"/>
    <property type="project" value="UniProtKB-KW"/>
</dbReference>
<dbReference type="InterPro" id="IPR036940">
    <property type="entry name" value="PI3/4_kinase_cat_sf"/>
</dbReference>
<dbReference type="PROSITE" id="PS51189">
    <property type="entry name" value="FAT"/>
    <property type="match status" value="1"/>
</dbReference>
<dbReference type="GO" id="GO:0004674">
    <property type="term" value="F:protein serine/threonine kinase activity"/>
    <property type="evidence" value="ECO:0007669"/>
    <property type="project" value="UniProtKB-KW"/>
</dbReference>
<dbReference type="InterPro" id="IPR011009">
    <property type="entry name" value="Kinase-like_dom_sf"/>
</dbReference>
<dbReference type="GO" id="GO:0000723">
    <property type="term" value="P:telomere maintenance"/>
    <property type="evidence" value="ECO:0007669"/>
    <property type="project" value="TreeGrafter"/>
</dbReference>
<dbReference type="InterPro" id="IPR058681">
    <property type="entry name" value="HEAT_MEC1_N"/>
</dbReference>
<evidence type="ECO:0000313" key="26">
    <source>
        <dbReference type="Proteomes" id="UP000001197"/>
    </source>
</evidence>
<keyword evidence="11" id="KW-0067">ATP-binding</keyword>
<dbReference type="CDD" id="cd00892">
    <property type="entry name" value="PIKKc_ATR"/>
    <property type="match status" value="1"/>
</dbReference>
<feature type="region of interest" description="Disordered" evidence="20">
    <location>
        <begin position="456"/>
        <end position="478"/>
    </location>
</feature>
<comment type="subunit">
    <text evidence="3">Associates with DNA double-strand breaks.</text>
</comment>
<feature type="compositionally biased region" description="Polar residues" evidence="20">
    <location>
        <begin position="10"/>
        <end position="22"/>
    </location>
</feature>
<dbReference type="InterPro" id="IPR050517">
    <property type="entry name" value="DDR_Repair_Kinase"/>
</dbReference>
<dbReference type="Pfam" id="PF25385">
    <property type="entry name" value="HEAT_MEC1_N"/>
    <property type="match status" value="1"/>
</dbReference>
<dbReference type="GeneID" id="6191685"/>
<dbReference type="SUPFAM" id="SSF48371">
    <property type="entry name" value="ARM repeat"/>
    <property type="match status" value="1"/>
</dbReference>
<dbReference type="OrthoDB" id="381190at2759"/>
<evidence type="ECO:0000256" key="11">
    <source>
        <dbReference type="ARBA" id="ARBA00022840"/>
    </source>
</evidence>
<dbReference type="GO" id="GO:0005634">
    <property type="term" value="C:nucleus"/>
    <property type="evidence" value="ECO:0007669"/>
    <property type="project" value="UniProtKB-SubCell"/>
</dbReference>
<dbReference type="PANTHER" id="PTHR11139:SF125">
    <property type="entry name" value="SERINE_THREONINE-PROTEIN KINASE MEC1"/>
    <property type="match status" value="1"/>
</dbReference>
<dbReference type="Pfam" id="PF25030">
    <property type="entry name" value="M-HEAT_ATR"/>
    <property type="match status" value="1"/>
</dbReference>
<dbReference type="Pfam" id="PF02259">
    <property type="entry name" value="FAT"/>
    <property type="match status" value="1"/>
</dbReference>
<dbReference type="PROSITE" id="PS51190">
    <property type="entry name" value="FATC"/>
    <property type="match status" value="1"/>
</dbReference>
<dbReference type="HOGENOM" id="CLU_000178_4_1_1"/>
<dbReference type="Pfam" id="PF23593">
    <property type="entry name" value="HEAT_ATR"/>
    <property type="match status" value="1"/>
</dbReference>
<evidence type="ECO:0000256" key="2">
    <source>
        <dbReference type="ARBA" id="ARBA00010769"/>
    </source>
</evidence>
<reference evidence="26" key="3">
    <citation type="journal article" date="2014" name="Genetics">
        <title>Maintaining two mating types: Structure of the mating type locus and its role in heterokaryosis in Podospora anserina.</title>
        <authorList>
            <person name="Grognet P."/>
            <person name="Bidard F."/>
            <person name="Kuchly C."/>
            <person name="Tong L.C.H."/>
            <person name="Coppin E."/>
            <person name="Benkhali J.A."/>
            <person name="Couloux A."/>
            <person name="Wincker P."/>
            <person name="Debuchy R."/>
            <person name="Silar P."/>
        </authorList>
    </citation>
    <scope>GENOME REANNOTATION</scope>
    <source>
        <strain evidence="26">S / ATCC MYA-4624 / DSM 980 / FGSC 10383</strain>
    </source>
</reference>
<dbReference type="EC" id="2.7.11.1" evidence="4"/>
<evidence type="ECO:0000256" key="4">
    <source>
        <dbReference type="ARBA" id="ARBA00012513"/>
    </source>
</evidence>
<dbReference type="RefSeq" id="XP_001906923.1">
    <property type="nucleotide sequence ID" value="XM_001906888.1"/>
</dbReference>
<evidence type="ECO:0000256" key="10">
    <source>
        <dbReference type="ARBA" id="ARBA00022777"/>
    </source>
</evidence>
<dbReference type="SMART" id="SM00802">
    <property type="entry name" value="UME"/>
    <property type="match status" value="1"/>
</dbReference>
<dbReference type="InterPro" id="IPR057564">
    <property type="entry name" value="HEAT_ATR"/>
</dbReference>
<reference evidence="25" key="4">
    <citation type="submission" date="2015-04" db="EMBL/GenBank/DDBJ databases">
        <title>Maintaining two mating types: Structure of the mating type locus and its role in heterokaryosis in Podospora anserina.</title>
        <authorList>
            <person name="Grognet P."/>
            <person name="Bidard F."/>
            <person name="Kuchly C."/>
            <person name="Chan Ho Tong L."/>
            <person name="Coppin E."/>
            <person name="Ait Benkhali J."/>
            <person name="Couloux A."/>
            <person name="Wincker P."/>
            <person name="Debuchy R."/>
            <person name="Silar P."/>
        </authorList>
    </citation>
    <scope>NUCLEOTIDE SEQUENCE</scope>
</reference>
<evidence type="ECO:0000256" key="14">
    <source>
        <dbReference type="ARBA" id="ARBA00023242"/>
    </source>
</evidence>
<accession>B2AT71</accession>
<dbReference type="VEuPathDB" id="FungiDB:PODANS_1_14870"/>
<evidence type="ECO:0000259" key="21">
    <source>
        <dbReference type="PROSITE" id="PS50290"/>
    </source>
</evidence>
<keyword evidence="9" id="KW-0227">DNA damage</keyword>
<evidence type="ECO:0000259" key="23">
    <source>
        <dbReference type="PROSITE" id="PS51190"/>
    </source>
</evidence>
<dbReference type="GO" id="GO:0000077">
    <property type="term" value="P:DNA damage checkpoint signaling"/>
    <property type="evidence" value="ECO:0007669"/>
    <property type="project" value="TreeGrafter"/>
</dbReference>
<dbReference type="InterPro" id="IPR016024">
    <property type="entry name" value="ARM-type_fold"/>
</dbReference>
<dbReference type="SMART" id="SM01343">
    <property type="entry name" value="FATC"/>
    <property type="match status" value="1"/>
</dbReference>
<comment type="function">
    <text evidence="16">Serine/threonine protein kinase which activates checkpoint signaling upon genotoxic stresses such as ionizing radiation (IR), ultraviolet light (UV), or DNA replication stalling, thereby acting as a DNA damage sensor. Recognizes the substrate consensus sequence [ST]-Q. Phosphorylates histone H2A to form H2AS128ph (gamma-H2A) at sites of DNA damage, involved in the regulation of DNA damage response mechanism. Required for the control of telomere length and genome stability.</text>
</comment>
<feature type="domain" description="FAT" evidence="22">
    <location>
        <begin position="1445"/>
        <end position="2034"/>
    </location>
</feature>
<evidence type="ECO:0000256" key="7">
    <source>
        <dbReference type="ARBA" id="ARBA00022679"/>
    </source>
</evidence>
<dbReference type="InterPro" id="IPR000403">
    <property type="entry name" value="PI3/4_kinase_cat_dom"/>
</dbReference>
<dbReference type="GO" id="GO:0006281">
    <property type="term" value="P:DNA repair"/>
    <property type="evidence" value="ECO:0007669"/>
    <property type="project" value="UniProtKB-KW"/>
</dbReference>
<dbReference type="SMART" id="SM00146">
    <property type="entry name" value="PI3Kc"/>
    <property type="match status" value="1"/>
</dbReference>